<name>G8RH34_MYCRN</name>
<dbReference type="Pfam" id="PF24092">
    <property type="entry name" value="DUF7373_C"/>
    <property type="match status" value="1"/>
</dbReference>
<dbReference type="Pfam" id="PF24088">
    <property type="entry name" value="DUF7373"/>
    <property type="match status" value="1"/>
</dbReference>
<keyword evidence="1" id="KW-0732">Signal</keyword>
<evidence type="ECO:0000259" key="2">
    <source>
        <dbReference type="Pfam" id="PF24088"/>
    </source>
</evidence>
<dbReference type="InterPro" id="IPR055797">
    <property type="entry name" value="DUF7373"/>
</dbReference>
<dbReference type="KEGG" id="mrh:MycrhN_2760"/>
<evidence type="ECO:0000259" key="3">
    <source>
        <dbReference type="Pfam" id="PF24092"/>
    </source>
</evidence>
<sequence length="395" mass="42333">MAALTAAVSMVAGCTTVVAGVPITAGKVPHKGPQLVVDPSLLDVGPYPVKPQPALGTAGTPLRGAMVDAQRMANYVVGPWEVDLALKTQYSMGALALNNTDALSQLGPPELATVSGRHNFINGFATARQAEDRKNLLNAVLRFDDPPSAAAAVSDLRQTTLTGPSNWASIQRVAIPGHPDAVATSSTVIDPKTRRQWIAVRSFAFHGPYVFMQLAQSVGDLAPALQLVANTINLQRILIDQFSETDPADFAEIAVDPTGLLARTLLLPPGEATTVQNARFGKRGALHFQRDPVWSSALFDKTVMDLAARAKTNVYRLSDAYAALVVVDEFAADVAATAGKPVDRVEFMPASRCMQRTRDFYCVAPTDRWVIEAHSRSLDDAHQQVAAQYRLLAAE</sequence>
<reference evidence="4 5" key="1">
    <citation type="submission" date="2011-12" db="EMBL/GenBank/DDBJ databases">
        <title>Complete sequence of Mycobacterium rhodesiae NBB3.</title>
        <authorList>
            <consortium name="US DOE Joint Genome Institute"/>
            <person name="Lucas S."/>
            <person name="Han J."/>
            <person name="Lapidus A."/>
            <person name="Cheng J.-F."/>
            <person name="Goodwin L."/>
            <person name="Pitluck S."/>
            <person name="Peters L."/>
            <person name="Mikhailova N."/>
            <person name="Gu W."/>
            <person name="Detter J.C."/>
            <person name="Han C."/>
            <person name="Tapia R."/>
            <person name="Land M."/>
            <person name="Hauser L."/>
            <person name="Kyrpides N."/>
            <person name="Ivanova N."/>
            <person name="Pagani I."/>
            <person name="Mattes T."/>
            <person name="Holmes A."/>
            <person name="Rutledge P."/>
            <person name="Paulsen I."/>
            <person name="Coleman N."/>
            <person name="Woyke T."/>
        </authorList>
    </citation>
    <scope>NUCLEOTIDE SEQUENCE [LARGE SCALE GENOMIC DNA]</scope>
    <source>
        <strain evidence="4 5">NBB3</strain>
    </source>
</reference>
<dbReference type="EMBL" id="CP003169">
    <property type="protein sequence ID" value="AEV73338.1"/>
    <property type="molecule type" value="Genomic_DNA"/>
</dbReference>
<proteinExistence type="predicted"/>
<feature type="domain" description="DUF7373" evidence="2">
    <location>
        <begin position="56"/>
        <end position="254"/>
    </location>
</feature>
<feature type="chain" id="PRO_5003515697" evidence="1">
    <location>
        <begin position="20"/>
        <end position="395"/>
    </location>
</feature>
<organism evidence="4 5">
    <name type="scientific">Mycolicibacterium rhodesiae (strain NBB3)</name>
    <name type="common">Mycobacterium rhodesiae</name>
    <dbReference type="NCBI Taxonomy" id="710685"/>
    <lineage>
        <taxon>Bacteria</taxon>
        <taxon>Bacillati</taxon>
        <taxon>Actinomycetota</taxon>
        <taxon>Actinomycetes</taxon>
        <taxon>Mycobacteriales</taxon>
        <taxon>Mycobacteriaceae</taxon>
        <taxon>Mycolicibacterium</taxon>
    </lineage>
</organism>
<feature type="signal peptide" evidence="1">
    <location>
        <begin position="1"/>
        <end position="19"/>
    </location>
</feature>
<dbReference type="eggNOG" id="ENOG5030PKF">
    <property type="taxonomic scope" value="Bacteria"/>
</dbReference>
<dbReference type="AlphaFoldDB" id="G8RH34"/>
<evidence type="ECO:0000313" key="5">
    <source>
        <dbReference type="Proteomes" id="UP000005442"/>
    </source>
</evidence>
<evidence type="ECO:0000256" key="1">
    <source>
        <dbReference type="SAM" id="SignalP"/>
    </source>
</evidence>
<dbReference type="Proteomes" id="UP000005442">
    <property type="component" value="Chromosome"/>
</dbReference>
<accession>G8RH34</accession>
<dbReference type="PATRIC" id="fig|710685.3.peg.2749"/>
<dbReference type="HOGENOM" id="CLU_054533_0_0_11"/>
<keyword evidence="5" id="KW-1185">Reference proteome</keyword>
<evidence type="ECO:0000313" key="4">
    <source>
        <dbReference type="EMBL" id="AEV73338.1"/>
    </source>
</evidence>
<dbReference type="InterPro" id="IPR056463">
    <property type="entry name" value="DUF7373_C"/>
</dbReference>
<protein>
    <submittedName>
        <fullName evidence="4">Uncharacterized protein</fullName>
    </submittedName>
</protein>
<feature type="domain" description="DUF7373" evidence="3">
    <location>
        <begin position="260"/>
        <end position="394"/>
    </location>
</feature>
<gene>
    <name evidence="4" type="ordered locus">MycrhN_2760</name>
</gene>